<reference evidence="1 2" key="1">
    <citation type="submission" date="2018-05" db="EMBL/GenBank/DDBJ databases">
        <title>Brumimicrobium oceani sp. nov., isolated from coastal sediment.</title>
        <authorList>
            <person name="Kou Y."/>
        </authorList>
    </citation>
    <scope>NUCLEOTIDE SEQUENCE [LARGE SCALE GENOMIC DNA]</scope>
    <source>
        <strain evidence="1 2">C305</strain>
    </source>
</reference>
<dbReference type="OrthoDB" id="9781616at2"/>
<dbReference type="InterPro" id="IPR008323">
    <property type="entry name" value="UCP033563"/>
</dbReference>
<reference evidence="1 2" key="2">
    <citation type="submission" date="2018-05" db="EMBL/GenBank/DDBJ databases">
        <authorList>
            <person name="Lanie J.A."/>
            <person name="Ng W.-L."/>
            <person name="Kazmierczak K.M."/>
            <person name="Andrzejewski T.M."/>
            <person name="Davidsen T.M."/>
            <person name="Wayne K.J."/>
            <person name="Tettelin H."/>
            <person name="Glass J.I."/>
            <person name="Rusch D."/>
            <person name="Podicherti R."/>
            <person name="Tsui H.-C.T."/>
            <person name="Winkler M.E."/>
        </authorList>
    </citation>
    <scope>NUCLEOTIDE SEQUENCE [LARGE SCALE GENOMIC DNA]</scope>
    <source>
        <strain evidence="1 2">C305</strain>
    </source>
</reference>
<sequence>MTKIKAFKAIRPVRSKAHLVASRAVSTYKHSILEAKLESNPFSFIHIIHPEFFENDNTRTLPNTPERFLKVKDKYEEFSARGILKQDEEKALYVYRQSTPNHSYLGVIGGASVQEYKENKIKKHEATLASREAMFTNYLDIVGFNAEPVLLSHKKSEELDLVLAEITKKRPEYEFATTDESTHELWITTAEELLQIQEAYDKIETCYIADGHHRSASSVRLHDLIAAKGDYHADKNYTSFLSFFIDEERLNIMPFNRLCNTLNGHSKSSLLDLVETHFEVEELKRPKPPEQLHDIHMFIDRTWFRLRLRVDKHSKLDAVSSIDAEILTRYILSPVLGIHDLTTDENISFQSGEDGILAIEHSVNSGVNQVGFLLYPVTMEQLKAVADENAIMPPKSTYIEPKMRSGLTIYKIDE</sequence>
<dbReference type="PIRSF" id="PIRSF033563">
    <property type="entry name" value="UCP033563"/>
    <property type="match status" value="1"/>
</dbReference>
<evidence type="ECO:0000313" key="2">
    <source>
        <dbReference type="Proteomes" id="UP000245370"/>
    </source>
</evidence>
<dbReference type="EMBL" id="QFRJ01000001">
    <property type="protein sequence ID" value="PWH86943.1"/>
    <property type="molecule type" value="Genomic_DNA"/>
</dbReference>
<accession>A0A2U2XGQ4</accession>
<dbReference type="Pfam" id="PF06245">
    <property type="entry name" value="DUF1015"/>
    <property type="match status" value="1"/>
</dbReference>
<evidence type="ECO:0000313" key="1">
    <source>
        <dbReference type="EMBL" id="PWH86943.1"/>
    </source>
</evidence>
<dbReference type="Proteomes" id="UP000245370">
    <property type="component" value="Unassembled WGS sequence"/>
</dbReference>
<dbReference type="AlphaFoldDB" id="A0A2U2XGQ4"/>
<dbReference type="PANTHER" id="PTHR36454">
    <property type="entry name" value="LMO2823 PROTEIN"/>
    <property type="match status" value="1"/>
</dbReference>
<gene>
    <name evidence="1" type="ORF">DIT68_01405</name>
</gene>
<dbReference type="PANTHER" id="PTHR36454:SF1">
    <property type="entry name" value="DUF1015 DOMAIN-CONTAINING PROTEIN"/>
    <property type="match status" value="1"/>
</dbReference>
<keyword evidence="2" id="KW-1185">Reference proteome</keyword>
<protein>
    <submittedName>
        <fullName evidence="1">DUF1015 domain-containing protein</fullName>
    </submittedName>
</protein>
<proteinExistence type="predicted"/>
<comment type="caution">
    <text evidence="1">The sequence shown here is derived from an EMBL/GenBank/DDBJ whole genome shotgun (WGS) entry which is preliminary data.</text>
</comment>
<dbReference type="RefSeq" id="WP_109358021.1">
    <property type="nucleotide sequence ID" value="NZ_QFRJ01000001.1"/>
</dbReference>
<organism evidence="1 2">
    <name type="scientific">Brumimicrobium oceani</name>
    <dbReference type="NCBI Taxonomy" id="2100725"/>
    <lineage>
        <taxon>Bacteria</taxon>
        <taxon>Pseudomonadati</taxon>
        <taxon>Bacteroidota</taxon>
        <taxon>Flavobacteriia</taxon>
        <taxon>Flavobacteriales</taxon>
        <taxon>Crocinitomicaceae</taxon>
        <taxon>Brumimicrobium</taxon>
    </lineage>
</organism>
<name>A0A2U2XGQ4_9FLAO</name>